<dbReference type="PANTHER" id="PTHR33204">
    <property type="entry name" value="TRANSCRIPTIONAL REGULATOR, MARR FAMILY"/>
    <property type="match status" value="1"/>
</dbReference>
<evidence type="ECO:0000256" key="2">
    <source>
        <dbReference type="ARBA" id="ARBA00023125"/>
    </source>
</evidence>
<dbReference type="SUPFAM" id="SSF46785">
    <property type="entry name" value="Winged helix' DNA-binding domain"/>
    <property type="match status" value="1"/>
</dbReference>
<evidence type="ECO:0000313" key="5">
    <source>
        <dbReference type="EMBL" id="MBD7970837.1"/>
    </source>
</evidence>
<dbReference type="EMBL" id="JACSQL010000016">
    <property type="protein sequence ID" value="MBD7970837.1"/>
    <property type="molecule type" value="Genomic_DNA"/>
</dbReference>
<keyword evidence="3" id="KW-0804">Transcription</keyword>
<dbReference type="PROSITE" id="PS51118">
    <property type="entry name" value="HTH_HXLR"/>
    <property type="match status" value="1"/>
</dbReference>
<feature type="domain" description="HTH hxlR-type" evidence="4">
    <location>
        <begin position="11"/>
        <end position="106"/>
    </location>
</feature>
<comment type="caution">
    <text evidence="5">The sequence shown here is derived from an EMBL/GenBank/DDBJ whole genome shotgun (WGS) entry which is preliminary data.</text>
</comment>
<keyword evidence="1" id="KW-0805">Transcription regulation</keyword>
<keyword evidence="2" id="KW-0238">DNA-binding</keyword>
<dbReference type="Proteomes" id="UP000608071">
    <property type="component" value="Unassembled WGS sequence"/>
</dbReference>
<dbReference type="PANTHER" id="PTHR33204:SF37">
    <property type="entry name" value="HTH-TYPE TRANSCRIPTIONAL REGULATOR YODB"/>
    <property type="match status" value="1"/>
</dbReference>
<organism evidence="5 6">
    <name type="scientific">Paenibacillus gallinarum</name>
    <dbReference type="NCBI Taxonomy" id="2762232"/>
    <lineage>
        <taxon>Bacteria</taxon>
        <taxon>Bacillati</taxon>
        <taxon>Bacillota</taxon>
        <taxon>Bacilli</taxon>
        <taxon>Bacillales</taxon>
        <taxon>Paenibacillaceae</taxon>
        <taxon>Paenibacillus</taxon>
    </lineage>
</organism>
<gene>
    <name evidence="5" type="ORF">H9647_22490</name>
</gene>
<evidence type="ECO:0000256" key="1">
    <source>
        <dbReference type="ARBA" id="ARBA00023015"/>
    </source>
</evidence>
<evidence type="ECO:0000259" key="4">
    <source>
        <dbReference type="PROSITE" id="PS51118"/>
    </source>
</evidence>
<dbReference type="InterPro" id="IPR036388">
    <property type="entry name" value="WH-like_DNA-bd_sf"/>
</dbReference>
<dbReference type="Pfam" id="PF01638">
    <property type="entry name" value="HxlR"/>
    <property type="match status" value="1"/>
</dbReference>
<evidence type="ECO:0000313" key="6">
    <source>
        <dbReference type="Proteomes" id="UP000608071"/>
    </source>
</evidence>
<keyword evidence="6" id="KW-1185">Reference proteome</keyword>
<dbReference type="RefSeq" id="WP_191804299.1">
    <property type="nucleotide sequence ID" value="NZ_JACSQL010000016.1"/>
</dbReference>
<reference evidence="5 6" key="1">
    <citation type="submission" date="2020-08" db="EMBL/GenBank/DDBJ databases">
        <title>A Genomic Blueprint of the Chicken Gut Microbiome.</title>
        <authorList>
            <person name="Gilroy R."/>
            <person name="Ravi A."/>
            <person name="Getino M."/>
            <person name="Pursley I."/>
            <person name="Horton D.L."/>
            <person name="Alikhan N.-F."/>
            <person name="Baker D."/>
            <person name="Gharbi K."/>
            <person name="Hall N."/>
            <person name="Watson M."/>
            <person name="Adriaenssens E.M."/>
            <person name="Foster-Nyarko E."/>
            <person name="Jarju S."/>
            <person name="Secka A."/>
            <person name="Antonio M."/>
            <person name="Oren A."/>
            <person name="Chaudhuri R."/>
            <person name="La Ragione R.M."/>
            <person name="Hildebrand F."/>
            <person name="Pallen M.J."/>
        </authorList>
    </citation>
    <scope>NUCLEOTIDE SEQUENCE [LARGE SCALE GENOMIC DNA]</scope>
    <source>
        <strain evidence="5 6">Sa2BVA9</strain>
    </source>
</reference>
<protein>
    <submittedName>
        <fullName evidence="5">Helix-turn-helix transcriptional regulator</fullName>
    </submittedName>
</protein>
<evidence type="ECO:0000256" key="3">
    <source>
        <dbReference type="ARBA" id="ARBA00023163"/>
    </source>
</evidence>
<dbReference type="InterPro" id="IPR002577">
    <property type="entry name" value="HTH_HxlR"/>
</dbReference>
<proteinExistence type="predicted"/>
<name>A0ABR8T4Z6_9BACL</name>
<sequence length="106" mass="12462">MTEQSDTREACNKVEEGYNFLGKKWIGIIIHTLSKEPKRFSEILGAIPDLSKRMLNERMKELEDYGIVVRNVITDRPVRTEYSLTRKGNELGVTLRVFEKWAEKWM</sequence>
<accession>A0ABR8T4Z6</accession>
<dbReference type="InterPro" id="IPR036390">
    <property type="entry name" value="WH_DNA-bd_sf"/>
</dbReference>
<dbReference type="Gene3D" id="1.10.10.10">
    <property type="entry name" value="Winged helix-like DNA-binding domain superfamily/Winged helix DNA-binding domain"/>
    <property type="match status" value="1"/>
</dbReference>